<dbReference type="InterPro" id="IPR008949">
    <property type="entry name" value="Isoprenoid_synthase_dom_sf"/>
</dbReference>
<dbReference type="Proteomes" id="UP000653231">
    <property type="component" value="Unassembled WGS sequence"/>
</dbReference>
<dbReference type="Pfam" id="PF00348">
    <property type="entry name" value="polyprenyl_synt"/>
    <property type="match status" value="1"/>
</dbReference>
<dbReference type="PROSITE" id="PS00444">
    <property type="entry name" value="POLYPRENYL_SYNTHASE_2"/>
    <property type="match status" value="1"/>
</dbReference>
<comment type="similarity">
    <text evidence="2">Belongs to the FPP/GGPP synthase family.</text>
</comment>
<dbReference type="InterPro" id="IPR033749">
    <property type="entry name" value="Polyprenyl_synt_CS"/>
</dbReference>
<dbReference type="Gene3D" id="1.10.600.10">
    <property type="entry name" value="Farnesyl Diphosphate Synthase"/>
    <property type="match status" value="2"/>
</dbReference>
<comment type="caution">
    <text evidence="6">The sequence shown here is derived from an EMBL/GenBank/DDBJ whole genome shotgun (WGS) entry which is preliminary data.</text>
</comment>
<name>A0ABR8LD12_9ACTN</name>
<dbReference type="SUPFAM" id="SSF48576">
    <property type="entry name" value="Terpenoid synthases"/>
    <property type="match status" value="2"/>
</dbReference>
<accession>A0ABR8LD12</accession>
<sequence>MTTEIVSHVFPALESDLERVREIVGLADVPSRADLTALTRQPAGHRHLIRPTLALLSYYVLAGPERAAGVRAVKAAAAVELLHMASLHHDDVIDDARQRRGRPSVNSVWGARLAVLAGDLLFISGSRILAELGERESLVSAEAVQRICSGMIAETADRFLLSRTEEAYLEVTGAKTAELLSLACRLGAMQAGRDPEAEEAMARFGWHLGVAYQVRDDILDLTATTGELGKPANSDLAEGVYTLPVIKALARDPALARLLRRGLPTAEAERARQLVLSCGAVEDARKVAGEQAEAALRRLGDVGDPESREALADYVRSVMGSVRQAGPAAVPVPVPAPSPAPSPASVQGDVLVRVVQERLDAWLLDSGLAATPEESRHPRWSGMAAATALMWPGADAEQLETLARWMLVCIVLDDLFDEPGLADHAEAARLRHRLALLIGGLDDTPPTGGAVATALAQAWERIRLLQPPSWRTRAVGHLLDWLDAAEREACHRLSGYVPSLRDQFPLRLGSAGVPVFLDAFEITCGREFEPSVRDHPLLRRLLDLGSATVLAENDLRTVDQDEATGSPYNLVRVLRHETGCTRQEAIDEVTRQVEDGYAQVDAILTSGPAILRPASGGAGSGGGGLSGGGLSGGGSVPVIGVLRVVRDRLAGWRAIHDIDRYSSSATDSGTHLARLRRELLLEHAEARVAR</sequence>
<gene>
    <name evidence="6" type="ORF">IEQ31_30795</name>
</gene>
<dbReference type="PANTHER" id="PTHR12001:SF69">
    <property type="entry name" value="ALL TRANS-POLYPRENYL-DIPHOSPHATE SYNTHASE PDSS1"/>
    <property type="match status" value="1"/>
</dbReference>
<dbReference type="EMBL" id="JACXRZ010000032">
    <property type="protein sequence ID" value="MBD3147535.1"/>
    <property type="molecule type" value="Genomic_DNA"/>
</dbReference>
<keyword evidence="4" id="KW-0479">Metal-binding</keyword>
<organism evidence="6 7">
    <name type="scientific">Microbispora bryophytorum subsp. camponoti</name>
    <dbReference type="NCBI Taxonomy" id="1677852"/>
    <lineage>
        <taxon>Bacteria</taxon>
        <taxon>Bacillati</taxon>
        <taxon>Actinomycetota</taxon>
        <taxon>Actinomycetes</taxon>
        <taxon>Streptosporangiales</taxon>
        <taxon>Streptosporangiaceae</taxon>
        <taxon>Microbispora</taxon>
    </lineage>
</organism>
<protein>
    <submittedName>
        <fullName evidence="6">Polyprenyl synthetase family protein</fullName>
    </submittedName>
</protein>
<reference evidence="6 7" key="1">
    <citation type="submission" date="2020-09" db="EMBL/GenBank/DDBJ databases">
        <title>Actinomycete isolated from the Camponotus japonicus Mayr.</title>
        <authorList>
            <person name="Gong X."/>
        </authorList>
    </citation>
    <scope>NUCLEOTIDE SEQUENCE [LARGE SCALE GENOMIC DNA]</scope>
    <source>
        <strain evidence="6 7">2C-HV3</strain>
    </source>
</reference>
<evidence type="ECO:0000256" key="5">
    <source>
        <dbReference type="ARBA" id="ARBA00022842"/>
    </source>
</evidence>
<evidence type="ECO:0000256" key="3">
    <source>
        <dbReference type="ARBA" id="ARBA00022679"/>
    </source>
</evidence>
<keyword evidence="7" id="KW-1185">Reference proteome</keyword>
<proteinExistence type="inferred from homology"/>
<dbReference type="InterPro" id="IPR000092">
    <property type="entry name" value="Polyprenyl_synt"/>
</dbReference>
<dbReference type="SFLD" id="SFLDS00005">
    <property type="entry name" value="Isoprenoid_Synthase_Type_I"/>
    <property type="match status" value="1"/>
</dbReference>
<evidence type="ECO:0000313" key="7">
    <source>
        <dbReference type="Proteomes" id="UP000653231"/>
    </source>
</evidence>
<dbReference type="PANTHER" id="PTHR12001">
    <property type="entry name" value="GERANYLGERANYL PYROPHOSPHATE SYNTHASE"/>
    <property type="match status" value="1"/>
</dbReference>
<keyword evidence="3" id="KW-0808">Transferase</keyword>
<evidence type="ECO:0000256" key="1">
    <source>
        <dbReference type="ARBA" id="ARBA00001946"/>
    </source>
</evidence>
<dbReference type="CDD" id="cd00685">
    <property type="entry name" value="Trans_IPPS_HT"/>
    <property type="match status" value="1"/>
</dbReference>
<dbReference type="RefSeq" id="WP_191054723.1">
    <property type="nucleotide sequence ID" value="NZ_JACXRZ010000032.1"/>
</dbReference>
<evidence type="ECO:0000256" key="4">
    <source>
        <dbReference type="ARBA" id="ARBA00022723"/>
    </source>
</evidence>
<evidence type="ECO:0000256" key="2">
    <source>
        <dbReference type="ARBA" id="ARBA00006706"/>
    </source>
</evidence>
<evidence type="ECO:0000313" key="6">
    <source>
        <dbReference type="EMBL" id="MBD3147535.1"/>
    </source>
</evidence>
<keyword evidence="5" id="KW-0460">Magnesium</keyword>
<comment type="cofactor">
    <cofactor evidence="1">
        <name>Mg(2+)</name>
        <dbReference type="ChEBI" id="CHEBI:18420"/>
    </cofactor>
</comment>
<dbReference type="Pfam" id="PF19086">
    <property type="entry name" value="Terpene_syn_C_2"/>
    <property type="match status" value="1"/>
</dbReference>